<reference evidence="2" key="1">
    <citation type="submission" date="2021-03" db="EMBL/GenBank/DDBJ databases">
        <title>Fibrella sp. HMF5335 genome sequencing and assembly.</title>
        <authorList>
            <person name="Kang H."/>
            <person name="Kim H."/>
            <person name="Bae S."/>
            <person name="Joh K."/>
        </authorList>
    </citation>
    <scope>NUCLEOTIDE SEQUENCE</scope>
    <source>
        <strain evidence="2">HMF5335</strain>
    </source>
</reference>
<dbReference type="RefSeq" id="WP_207363563.1">
    <property type="nucleotide sequence ID" value="NZ_JAFMYV010000002.1"/>
</dbReference>
<gene>
    <name evidence="2" type="ORF">J2I47_05600</name>
</gene>
<dbReference type="Pfam" id="PF08448">
    <property type="entry name" value="PAS_4"/>
    <property type="match status" value="1"/>
</dbReference>
<evidence type="ECO:0000313" key="3">
    <source>
        <dbReference type="Proteomes" id="UP000664034"/>
    </source>
</evidence>
<feature type="domain" description="PAS fold-4" evidence="1">
    <location>
        <begin position="53"/>
        <end position="140"/>
    </location>
</feature>
<comment type="caution">
    <text evidence="2">The sequence shown here is derived from an EMBL/GenBank/DDBJ whole genome shotgun (WGS) entry which is preliminary data.</text>
</comment>
<dbReference type="SUPFAM" id="SSF55785">
    <property type="entry name" value="PYP-like sensor domain (PAS domain)"/>
    <property type="match status" value="1"/>
</dbReference>
<dbReference type="InterPro" id="IPR035965">
    <property type="entry name" value="PAS-like_dom_sf"/>
</dbReference>
<proteinExistence type="predicted"/>
<sequence length="181" mass="19886">MNLPLHTADAQAEPELFPYMWLTSRRVWDVINAAPVGISLLQALRSDDADLIDDFQYVFVNPVQEAMIKLLADDIVGQPLTMISPDVTTAGVLDRLRQVVETGQPATQIEAYQLDGITGLFCQVYLKSGDGVLLLVQDVSFRPLSAAEQQQQTALLTAIHNRISAAHIRAMLIALISGQLF</sequence>
<organism evidence="2 3">
    <name type="scientific">Fibrella rubiginis</name>
    <dbReference type="NCBI Taxonomy" id="2817060"/>
    <lineage>
        <taxon>Bacteria</taxon>
        <taxon>Pseudomonadati</taxon>
        <taxon>Bacteroidota</taxon>
        <taxon>Cytophagia</taxon>
        <taxon>Cytophagales</taxon>
        <taxon>Spirosomataceae</taxon>
        <taxon>Fibrella</taxon>
    </lineage>
</organism>
<dbReference type="Gene3D" id="3.30.450.20">
    <property type="entry name" value="PAS domain"/>
    <property type="match status" value="1"/>
</dbReference>
<keyword evidence="3" id="KW-1185">Reference proteome</keyword>
<name>A0A939GFU7_9BACT</name>
<evidence type="ECO:0000313" key="2">
    <source>
        <dbReference type="EMBL" id="MBO0936015.1"/>
    </source>
</evidence>
<protein>
    <submittedName>
        <fullName evidence="2">PAS domain-containing protein</fullName>
    </submittedName>
</protein>
<dbReference type="EMBL" id="JAFMYV010000002">
    <property type="protein sequence ID" value="MBO0936015.1"/>
    <property type="molecule type" value="Genomic_DNA"/>
</dbReference>
<dbReference type="InterPro" id="IPR013656">
    <property type="entry name" value="PAS_4"/>
</dbReference>
<accession>A0A939GFU7</accession>
<dbReference type="AlphaFoldDB" id="A0A939GFU7"/>
<evidence type="ECO:0000259" key="1">
    <source>
        <dbReference type="Pfam" id="PF08448"/>
    </source>
</evidence>
<dbReference type="Proteomes" id="UP000664034">
    <property type="component" value="Unassembled WGS sequence"/>
</dbReference>